<feature type="transmembrane region" description="Helical" evidence="1">
    <location>
        <begin position="98"/>
        <end position="122"/>
    </location>
</feature>
<feature type="transmembrane region" description="Helical" evidence="1">
    <location>
        <begin position="281"/>
        <end position="303"/>
    </location>
</feature>
<dbReference type="VEuPathDB" id="FungiDB:SPPG_03079"/>
<gene>
    <name evidence="2" type="ORF">SPPG_03079</name>
</gene>
<feature type="transmembrane region" description="Helical" evidence="1">
    <location>
        <begin position="33"/>
        <end position="58"/>
    </location>
</feature>
<dbReference type="AlphaFoldDB" id="A0A0L0HKB7"/>
<dbReference type="OrthoDB" id="2117658at2759"/>
<feature type="transmembrane region" description="Helical" evidence="1">
    <location>
        <begin position="151"/>
        <end position="174"/>
    </location>
</feature>
<evidence type="ECO:0000313" key="3">
    <source>
        <dbReference type="Proteomes" id="UP000053201"/>
    </source>
</evidence>
<feature type="transmembrane region" description="Helical" evidence="1">
    <location>
        <begin position="70"/>
        <end position="92"/>
    </location>
</feature>
<protein>
    <submittedName>
        <fullName evidence="2">Uncharacterized protein</fullName>
    </submittedName>
</protein>
<keyword evidence="1" id="KW-0472">Membrane</keyword>
<dbReference type="Proteomes" id="UP000053201">
    <property type="component" value="Unassembled WGS sequence"/>
</dbReference>
<keyword evidence="3" id="KW-1185">Reference proteome</keyword>
<dbReference type="GeneID" id="27686626"/>
<sequence length="339" mass="37707">MSCEPLDLFHIAPTSIVNDWYITNECGNSYARVALYSVNLIIFGGSTVVAIALIPFNLRENRNWFRTDIARVLLTSLAISIAYTLTYLAVLLQLPASISIICWWLAFNIGNAFQLSIAYVWIVPIRSCKYFDSEDQNFVNRFLLSLQYVRFLIFASSIVFNIIVVSFHVSYYNAGNARMVFVTHTIFNAGALGVVIAFASLFVFSCKRLRTVLQKNLDDTQYLGGGSLPQHKLHLQNLIILLTKSIKITITSAALVAITQLIILVWAIVARSPGGMNGVVYVYAIRSMAVAGSIVPGIYLYGYEKVIEARKTRELDQQSSGQIAALPDLRTLPGRSEAK</sequence>
<name>A0A0L0HKB7_SPIPD</name>
<keyword evidence="1" id="KW-1133">Transmembrane helix</keyword>
<accession>A0A0L0HKB7</accession>
<reference evidence="2 3" key="1">
    <citation type="submission" date="2009-08" db="EMBL/GenBank/DDBJ databases">
        <title>The Genome Sequence of Spizellomyces punctatus strain DAOM BR117.</title>
        <authorList>
            <consortium name="The Broad Institute Genome Sequencing Platform"/>
            <person name="Russ C."/>
            <person name="Cuomo C."/>
            <person name="Shea T."/>
            <person name="Young S.K."/>
            <person name="Zeng Q."/>
            <person name="Koehrsen M."/>
            <person name="Haas B."/>
            <person name="Borodovsky M."/>
            <person name="Guigo R."/>
            <person name="Alvarado L."/>
            <person name="Berlin A."/>
            <person name="Bochicchio J."/>
            <person name="Borenstein D."/>
            <person name="Chapman S."/>
            <person name="Chen Z."/>
            <person name="Engels R."/>
            <person name="Freedman E."/>
            <person name="Gellesch M."/>
            <person name="Goldberg J."/>
            <person name="Griggs A."/>
            <person name="Gujja S."/>
            <person name="Heiman D."/>
            <person name="Hepburn T."/>
            <person name="Howarth C."/>
            <person name="Jen D."/>
            <person name="Larson L."/>
            <person name="Lewis B."/>
            <person name="Mehta T."/>
            <person name="Park D."/>
            <person name="Pearson M."/>
            <person name="Roberts A."/>
            <person name="Saif S."/>
            <person name="Shenoy N."/>
            <person name="Sisk P."/>
            <person name="Stolte C."/>
            <person name="Sykes S."/>
            <person name="Thomson T."/>
            <person name="Walk T."/>
            <person name="White J."/>
            <person name="Yandava C."/>
            <person name="Burger G."/>
            <person name="Gray M.W."/>
            <person name="Holland P.W.H."/>
            <person name="King N."/>
            <person name="Lang F.B.F."/>
            <person name="Roger A.J."/>
            <person name="Ruiz-Trillo I."/>
            <person name="Lander E."/>
            <person name="Nusbaum C."/>
        </authorList>
    </citation>
    <scope>NUCLEOTIDE SEQUENCE [LARGE SCALE GENOMIC DNA]</scope>
    <source>
        <strain evidence="2 3">DAOM BR117</strain>
    </source>
</reference>
<keyword evidence="1" id="KW-0812">Transmembrane</keyword>
<organism evidence="2 3">
    <name type="scientific">Spizellomyces punctatus (strain DAOM BR117)</name>
    <dbReference type="NCBI Taxonomy" id="645134"/>
    <lineage>
        <taxon>Eukaryota</taxon>
        <taxon>Fungi</taxon>
        <taxon>Fungi incertae sedis</taxon>
        <taxon>Chytridiomycota</taxon>
        <taxon>Chytridiomycota incertae sedis</taxon>
        <taxon>Chytridiomycetes</taxon>
        <taxon>Spizellomycetales</taxon>
        <taxon>Spizellomycetaceae</taxon>
        <taxon>Spizellomyces</taxon>
    </lineage>
</organism>
<proteinExistence type="predicted"/>
<evidence type="ECO:0000313" key="2">
    <source>
        <dbReference type="EMBL" id="KND01269.1"/>
    </source>
</evidence>
<dbReference type="EMBL" id="KQ257454">
    <property type="protein sequence ID" value="KND01269.1"/>
    <property type="molecule type" value="Genomic_DNA"/>
</dbReference>
<dbReference type="RefSeq" id="XP_016609308.1">
    <property type="nucleotide sequence ID" value="XM_016751367.1"/>
</dbReference>
<evidence type="ECO:0000256" key="1">
    <source>
        <dbReference type="SAM" id="Phobius"/>
    </source>
</evidence>
<dbReference type="InParanoid" id="A0A0L0HKB7"/>
<feature type="transmembrane region" description="Helical" evidence="1">
    <location>
        <begin position="186"/>
        <end position="206"/>
    </location>
</feature>
<feature type="transmembrane region" description="Helical" evidence="1">
    <location>
        <begin position="248"/>
        <end position="269"/>
    </location>
</feature>